<evidence type="ECO:0008006" key="4">
    <source>
        <dbReference type="Google" id="ProtNLM"/>
    </source>
</evidence>
<gene>
    <name evidence="2" type="ORF">PLEPLA_LOCUS26166</name>
</gene>
<evidence type="ECO:0000313" key="3">
    <source>
        <dbReference type="Proteomes" id="UP001153269"/>
    </source>
</evidence>
<protein>
    <recommendedName>
        <fullName evidence="4">Retrotransposon gag domain-containing protein</fullName>
    </recommendedName>
</protein>
<name>A0A9N7USG7_PLEPL</name>
<evidence type="ECO:0000256" key="1">
    <source>
        <dbReference type="SAM" id="MobiDB-lite"/>
    </source>
</evidence>
<comment type="caution">
    <text evidence="2">The sequence shown here is derived from an EMBL/GenBank/DDBJ whole genome shotgun (WGS) entry which is preliminary data.</text>
</comment>
<keyword evidence="3" id="KW-1185">Reference proteome</keyword>
<feature type="region of interest" description="Disordered" evidence="1">
    <location>
        <begin position="65"/>
        <end position="100"/>
    </location>
</feature>
<accession>A0A9N7USG7</accession>
<dbReference type="EMBL" id="CADEAL010002120">
    <property type="protein sequence ID" value="CAB1438218.1"/>
    <property type="molecule type" value="Genomic_DNA"/>
</dbReference>
<organism evidence="2 3">
    <name type="scientific">Pleuronectes platessa</name>
    <name type="common">European plaice</name>
    <dbReference type="NCBI Taxonomy" id="8262"/>
    <lineage>
        <taxon>Eukaryota</taxon>
        <taxon>Metazoa</taxon>
        <taxon>Chordata</taxon>
        <taxon>Craniata</taxon>
        <taxon>Vertebrata</taxon>
        <taxon>Euteleostomi</taxon>
        <taxon>Actinopterygii</taxon>
        <taxon>Neopterygii</taxon>
        <taxon>Teleostei</taxon>
        <taxon>Neoteleostei</taxon>
        <taxon>Acanthomorphata</taxon>
        <taxon>Carangaria</taxon>
        <taxon>Pleuronectiformes</taxon>
        <taxon>Pleuronectoidei</taxon>
        <taxon>Pleuronectidae</taxon>
        <taxon>Pleuronectes</taxon>
    </lineage>
</organism>
<evidence type="ECO:0000313" key="2">
    <source>
        <dbReference type="EMBL" id="CAB1438218.1"/>
    </source>
</evidence>
<dbReference type="AlphaFoldDB" id="A0A9N7USG7"/>
<proteinExistence type="predicted"/>
<dbReference type="Proteomes" id="UP001153269">
    <property type="component" value="Unassembled WGS sequence"/>
</dbReference>
<sequence>MLHSPPAVSAEAFATELKGMFDHPVRGQQAGQRLLKIRQGRLTVQEFVIHFQSLAAESGWNEKLYARPPRRRRSGGGGVQGKLRATAPSSAQGGGCLLGS</sequence>
<reference evidence="2" key="1">
    <citation type="submission" date="2020-03" db="EMBL/GenBank/DDBJ databases">
        <authorList>
            <person name="Weist P."/>
        </authorList>
    </citation>
    <scope>NUCLEOTIDE SEQUENCE</scope>
</reference>